<accession>A0A6G1I710</accession>
<reference evidence="2" key="1">
    <citation type="journal article" date="2020" name="Stud. Mycol.">
        <title>101 Dothideomycetes genomes: a test case for predicting lifestyles and emergence of pathogens.</title>
        <authorList>
            <person name="Haridas S."/>
            <person name="Albert R."/>
            <person name="Binder M."/>
            <person name="Bloem J."/>
            <person name="Labutti K."/>
            <person name="Salamov A."/>
            <person name="Andreopoulos B."/>
            <person name="Baker S."/>
            <person name="Barry K."/>
            <person name="Bills G."/>
            <person name="Bluhm B."/>
            <person name="Cannon C."/>
            <person name="Castanera R."/>
            <person name="Culley D."/>
            <person name="Daum C."/>
            <person name="Ezra D."/>
            <person name="Gonzalez J."/>
            <person name="Henrissat B."/>
            <person name="Kuo A."/>
            <person name="Liang C."/>
            <person name="Lipzen A."/>
            <person name="Lutzoni F."/>
            <person name="Magnuson J."/>
            <person name="Mondo S."/>
            <person name="Nolan M."/>
            <person name="Ohm R."/>
            <person name="Pangilinan J."/>
            <person name="Park H.-J."/>
            <person name="Ramirez L."/>
            <person name="Alfaro M."/>
            <person name="Sun H."/>
            <person name="Tritt A."/>
            <person name="Yoshinaga Y."/>
            <person name="Zwiers L.-H."/>
            <person name="Turgeon B."/>
            <person name="Goodwin S."/>
            <person name="Spatafora J."/>
            <person name="Crous P."/>
            <person name="Grigoriev I."/>
        </authorList>
    </citation>
    <scope>NUCLEOTIDE SEQUENCE</scope>
    <source>
        <strain evidence="2">CBS 262.69</strain>
    </source>
</reference>
<evidence type="ECO:0000313" key="3">
    <source>
        <dbReference type="Proteomes" id="UP000799640"/>
    </source>
</evidence>
<dbReference type="Proteomes" id="UP000799640">
    <property type="component" value="Unassembled WGS sequence"/>
</dbReference>
<keyword evidence="3" id="KW-1185">Reference proteome</keyword>
<protein>
    <submittedName>
        <fullName evidence="2">Uncharacterized protein</fullName>
    </submittedName>
</protein>
<dbReference type="OrthoDB" id="4523734at2759"/>
<dbReference type="EMBL" id="ML996688">
    <property type="protein sequence ID" value="KAF2404070.1"/>
    <property type="molecule type" value="Genomic_DNA"/>
</dbReference>
<feature type="compositionally biased region" description="Acidic residues" evidence="1">
    <location>
        <begin position="157"/>
        <end position="193"/>
    </location>
</feature>
<proteinExistence type="predicted"/>
<gene>
    <name evidence="2" type="ORF">EJ06DRAFT_183449</name>
</gene>
<dbReference type="AlphaFoldDB" id="A0A6G1I710"/>
<name>A0A6G1I710_9PEZI</name>
<feature type="region of interest" description="Disordered" evidence="1">
    <location>
        <begin position="150"/>
        <end position="193"/>
    </location>
</feature>
<evidence type="ECO:0000313" key="2">
    <source>
        <dbReference type="EMBL" id="KAF2404070.1"/>
    </source>
</evidence>
<organism evidence="2 3">
    <name type="scientific">Trichodelitschia bisporula</name>
    <dbReference type="NCBI Taxonomy" id="703511"/>
    <lineage>
        <taxon>Eukaryota</taxon>
        <taxon>Fungi</taxon>
        <taxon>Dikarya</taxon>
        <taxon>Ascomycota</taxon>
        <taxon>Pezizomycotina</taxon>
        <taxon>Dothideomycetes</taxon>
        <taxon>Dothideomycetes incertae sedis</taxon>
        <taxon>Phaeotrichales</taxon>
        <taxon>Phaeotrichaceae</taxon>
        <taxon>Trichodelitschia</taxon>
    </lineage>
</organism>
<evidence type="ECO:0000256" key="1">
    <source>
        <dbReference type="SAM" id="MobiDB-lite"/>
    </source>
</evidence>
<sequence length="193" mass="21513">MKDRNSVIFTSKQSSRFKIGTIRTTTGENIRIEDGKNLVQNALGARLGDFFLALQLKNSTEAGSKKRKAAEVVHEAGKFNFQKANITQEAFDRERAKAASPQDFFMLYTQASAVDVVLPDWTGVVDASNWDFYFGPFAGRALDAFERSRAANARKEEDDEDGNGEDDEYGDEDDENGDKEDDEEDEASDCSLL</sequence>